<evidence type="ECO:0000313" key="3">
    <source>
        <dbReference type="Proteomes" id="UP000503129"/>
    </source>
</evidence>
<sequence>MITKTDFNFPKNELVGSVVFRPDFNKSEVITVNQAWSLFFTAGQEDKALGTNPELGRFFTYLFIGVGVAGTLWATIFNSLA</sequence>
<dbReference type="EMBL" id="CP030118">
    <property type="protein sequence ID" value="QDL10624.1"/>
    <property type="molecule type" value="Genomic_DNA"/>
</dbReference>
<accession>A0A856MKG7</accession>
<reference evidence="2 3" key="1">
    <citation type="submission" date="2018-06" db="EMBL/GenBank/DDBJ databases">
        <title>Comparative genomics of Brasilonema spp. strains.</title>
        <authorList>
            <person name="Alvarenga D.O."/>
            <person name="Fiore M.F."/>
            <person name="Varani A.M."/>
        </authorList>
    </citation>
    <scope>NUCLEOTIDE SEQUENCE [LARGE SCALE GENOMIC DNA]</scope>
    <source>
        <strain evidence="2 3">CENA114</strain>
    </source>
</reference>
<organism evidence="2 3">
    <name type="scientific">Brasilonema sennae CENA114</name>
    <dbReference type="NCBI Taxonomy" id="415709"/>
    <lineage>
        <taxon>Bacteria</taxon>
        <taxon>Bacillati</taxon>
        <taxon>Cyanobacteriota</taxon>
        <taxon>Cyanophyceae</taxon>
        <taxon>Nostocales</taxon>
        <taxon>Scytonemataceae</taxon>
        <taxon>Brasilonema</taxon>
        <taxon>Bromeliae group (in: Brasilonema)</taxon>
    </lineage>
</organism>
<dbReference type="Proteomes" id="UP000503129">
    <property type="component" value="Chromosome"/>
</dbReference>
<keyword evidence="3" id="KW-1185">Reference proteome</keyword>
<name>A0A856MKG7_9CYAN</name>
<evidence type="ECO:0000313" key="2">
    <source>
        <dbReference type="EMBL" id="QDL10624.1"/>
    </source>
</evidence>
<proteinExistence type="predicted"/>
<dbReference type="RefSeq" id="WP_169265534.1">
    <property type="nucleotide sequence ID" value="NZ_CAWOXK010000001.1"/>
</dbReference>
<feature type="transmembrane region" description="Helical" evidence="1">
    <location>
        <begin position="58"/>
        <end position="80"/>
    </location>
</feature>
<evidence type="ECO:0000256" key="1">
    <source>
        <dbReference type="SAM" id="Phobius"/>
    </source>
</evidence>
<keyword evidence="1" id="KW-1133">Transmembrane helix</keyword>
<protein>
    <submittedName>
        <fullName evidence="2">Uncharacterized protein</fullName>
    </submittedName>
</protein>
<dbReference type="AlphaFoldDB" id="A0A856MKG7"/>
<dbReference type="KEGG" id="bsen:DP114_24420"/>
<keyword evidence="1" id="KW-0472">Membrane</keyword>
<gene>
    <name evidence="2" type="ORF">DP114_24420</name>
</gene>
<keyword evidence="1" id="KW-0812">Transmembrane</keyword>